<keyword evidence="2 5" id="KW-0812">Transmembrane</keyword>
<comment type="caution">
    <text evidence="5">Lacks conserved residue(s) required for the propagation of feature annotation.</text>
</comment>
<organism evidence="7 8">
    <name type="scientific">Dongia sedimenti</name>
    <dbReference type="NCBI Taxonomy" id="3064282"/>
    <lineage>
        <taxon>Bacteria</taxon>
        <taxon>Pseudomonadati</taxon>
        <taxon>Pseudomonadota</taxon>
        <taxon>Alphaproteobacteria</taxon>
        <taxon>Rhodospirillales</taxon>
        <taxon>Dongiaceae</taxon>
        <taxon>Dongia</taxon>
    </lineage>
</organism>
<feature type="transmembrane region" description="Helical" evidence="5">
    <location>
        <begin position="66"/>
        <end position="84"/>
    </location>
</feature>
<comment type="caution">
    <text evidence="7">The sequence shown here is derived from an EMBL/GenBank/DDBJ whole genome shotgun (WGS) entry which is preliminary data.</text>
</comment>
<dbReference type="Pfam" id="PF01061">
    <property type="entry name" value="ABC2_membrane"/>
    <property type="match status" value="1"/>
</dbReference>
<dbReference type="PRINTS" id="PR00164">
    <property type="entry name" value="ABC2TRNSPORT"/>
</dbReference>
<evidence type="ECO:0000256" key="2">
    <source>
        <dbReference type="ARBA" id="ARBA00022692"/>
    </source>
</evidence>
<evidence type="ECO:0000256" key="5">
    <source>
        <dbReference type="RuleBase" id="RU361157"/>
    </source>
</evidence>
<evidence type="ECO:0000256" key="3">
    <source>
        <dbReference type="ARBA" id="ARBA00022989"/>
    </source>
</evidence>
<dbReference type="Proteomes" id="UP001230156">
    <property type="component" value="Unassembled WGS sequence"/>
</dbReference>
<feature type="transmembrane region" description="Helical" evidence="5">
    <location>
        <begin position="36"/>
        <end position="54"/>
    </location>
</feature>
<proteinExistence type="inferred from homology"/>
<accession>A0ABU0YSA1</accession>
<comment type="subcellular location">
    <subcellularLocation>
        <location evidence="5">Cell inner membrane</location>
        <topology evidence="5">Multi-pass membrane protein</topology>
    </subcellularLocation>
    <subcellularLocation>
        <location evidence="1">Membrane</location>
        <topology evidence="1">Multi-pass membrane protein</topology>
    </subcellularLocation>
</comment>
<dbReference type="InterPro" id="IPR052522">
    <property type="entry name" value="ABC-2_transport_permease"/>
</dbReference>
<feature type="domain" description="ABC transmembrane type-2" evidence="6">
    <location>
        <begin position="30"/>
        <end position="259"/>
    </location>
</feature>
<dbReference type="InterPro" id="IPR013525">
    <property type="entry name" value="ABC2_TM"/>
</dbReference>
<evidence type="ECO:0000259" key="6">
    <source>
        <dbReference type="PROSITE" id="PS51012"/>
    </source>
</evidence>
<dbReference type="EMBL" id="JAUYVI010000007">
    <property type="protein sequence ID" value="MDQ7250593.1"/>
    <property type="molecule type" value="Genomic_DNA"/>
</dbReference>
<evidence type="ECO:0000313" key="7">
    <source>
        <dbReference type="EMBL" id="MDQ7250593.1"/>
    </source>
</evidence>
<feature type="transmembrane region" description="Helical" evidence="5">
    <location>
        <begin position="149"/>
        <end position="172"/>
    </location>
</feature>
<name>A0ABU0YSA1_9PROT</name>
<keyword evidence="4 5" id="KW-0472">Membrane</keyword>
<feature type="transmembrane region" description="Helical" evidence="5">
    <location>
        <begin position="232"/>
        <end position="256"/>
    </location>
</feature>
<dbReference type="InterPro" id="IPR047817">
    <property type="entry name" value="ABC2_TM_bact-type"/>
</dbReference>
<keyword evidence="5" id="KW-0813">Transport</keyword>
<dbReference type="PIRSF" id="PIRSF006648">
    <property type="entry name" value="DrrB"/>
    <property type="match status" value="1"/>
</dbReference>
<dbReference type="PANTHER" id="PTHR43332:SF2">
    <property type="entry name" value="INNER MEMBRANE TRANSPORT PERMEASE YADH"/>
    <property type="match status" value="1"/>
</dbReference>
<evidence type="ECO:0000256" key="4">
    <source>
        <dbReference type="ARBA" id="ARBA00023136"/>
    </source>
</evidence>
<dbReference type="RefSeq" id="WP_379960060.1">
    <property type="nucleotide sequence ID" value="NZ_JAUYVI010000007.1"/>
</dbReference>
<sequence length="264" mass="28649">MLPLSSRRYGAINWIGLGTLYGKEVRRFWSVATQTVLAPLVTGLLFLAVFVLALGHRVDQIGGQPYVDFLVPGLIMMTIAQNAFANTSSSLMIAKVQGNIVDLLMPPLNALELTIGVAGGGVTRGVVVGLTTGIAMMVFVPIDIAHPGFVIFHAVAASLLMALLGILTGIWAEKFDHLAAITNFIVTPLSFLSGTFYSTTRLPELWQTVAHLNPFFYMIDGFRYGFIGHADAPVWTGVIVMCGVDAVLLVIAHRWFQRGYRLKA</sequence>
<dbReference type="InterPro" id="IPR000412">
    <property type="entry name" value="ABC_2_transport"/>
</dbReference>
<dbReference type="PROSITE" id="PS51012">
    <property type="entry name" value="ABC_TM2"/>
    <property type="match status" value="1"/>
</dbReference>
<keyword evidence="5" id="KW-1003">Cell membrane</keyword>
<protein>
    <recommendedName>
        <fullName evidence="5">Transport permease protein</fullName>
    </recommendedName>
</protein>
<keyword evidence="3 5" id="KW-1133">Transmembrane helix</keyword>
<evidence type="ECO:0000256" key="1">
    <source>
        <dbReference type="ARBA" id="ARBA00004141"/>
    </source>
</evidence>
<gene>
    <name evidence="7" type="ORF">Q8A70_23090</name>
</gene>
<dbReference type="PANTHER" id="PTHR43332">
    <property type="entry name" value="INNER MEMBRANE TRANSPORT PERMEASE YADH-RELATED"/>
    <property type="match status" value="1"/>
</dbReference>
<reference evidence="8" key="1">
    <citation type="submission" date="2023-08" db="EMBL/GenBank/DDBJ databases">
        <title>Rhodospirillaceae gen. nov., a novel taxon isolated from the Yangtze River Yuezi River estuary sludge.</title>
        <authorList>
            <person name="Ruan L."/>
        </authorList>
    </citation>
    <scope>NUCLEOTIDE SEQUENCE [LARGE SCALE GENOMIC DNA]</scope>
    <source>
        <strain evidence="8">R-7</strain>
    </source>
</reference>
<comment type="similarity">
    <text evidence="5">Belongs to the ABC-2 integral membrane protein family.</text>
</comment>
<keyword evidence="8" id="KW-1185">Reference proteome</keyword>
<feature type="transmembrane region" description="Helical" evidence="5">
    <location>
        <begin position="113"/>
        <end position="142"/>
    </location>
</feature>
<evidence type="ECO:0000313" key="8">
    <source>
        <dbReference type="Proteomes" id="UP001230156"/>
    </source>
</evidence>
<dbReference type="NCBIfam" id="NF011648">
    <property type="entry name" value="PRK15066.1"/>
    <property type="match status" value="1"/>
</dbReference>